<feature type="region of interest" description="Disordered" evidence="2">
    <location>
        <begin position="80"/>
        <end position="133"/>
    </location>
</feature>
<dbReference type="PANTHER" id="PTHR33768:SF3">
    <property type="entry name" value="MIP11318P"/>
    <property type="match status" value="1"/>
</dbReference>
<proteinExistence type="inferred from homology"/>
<dbReference type="PANTHER" id="PTHR33768">
    <property type="entry name" value="MIP11318P"/>
    <property type="match status" value="1"/>
</dbReference>
<dbReference type="EMBL" id="CAJPIN010022114">
    <property type="protein sequence ID" value="CAG2062762.1"/>
    <property type="molecule type" value="Genomic_DNA"/>
</dbReference>
<feature type="compositionally biased region" description="Pro residues" evidence="2">
    <location>
        <begin position="84"/>
        <end position="93"/>
    </location>
</feature>
<evidence type="ECO:0000256" key="1">
    <source>
        <dbReference type="ARBA" id="ARBA00008315"/>
    </source>
</evidence>
<reference evidence="3" key="1">
    <citation type="submission" date="2021-03" db="EMBL/GenBank/DDBJ databases">
        <authorList>
            <person name="Tran Van P."/>
        </authorList>
    </citation>
    <scope>NUCLEOTIDE SEQUENCE</scope>
</reference>
<feature type="compositionally biased region" description="Low complexity" evidence="2">
    <location>
        <begin position="118"/>
        <end position="133"/>
    </location>
</feature>
<keyword evidence="4" id="KW-1185">Reference proteome</keyword>
<name>A0ABN7P4F5_TIMPD</name>
<sequence>SQLKSALPAIDAAPPVARAHVCCKLKKVQREEENTARIEKDNFRLLRRMGAIMSHNRLDNHWITPPPNFLRRVGIYKPKVIPLPESPETPPRTQPSTRKSRCLACSTQSLKESLEQKQSNTRSVSTSTTNQSK</sequence>
<evidence type="ECO:0000256" key="2">
    <source>
        <dbReference type="SAM" id="MobiDB-lite"/>
    </source>
</evidence>
<gene>
    <name evidence="3" type="ORF">TPAB3V08_LOCUS9711</name>
</gene>
<feature type="non-terminal residue" evidence="3">
    <location>
        <position position="1"/>
    </location>
</feature>
<dbReference type="Proteomes" id="UP001153148">
    <property type="component" value="Unassembled WGS sequence"/>
</dbReference>
<dbReference type="Pfam" id="PF13879">
    <property type="entry name" value="Hmw_CFAP97"/>
    <property type="match status" value="1"/>
</dbReference>
<evidence type="ECO:0000313" key="3">
    <source>
        <dbReference type="EMBL" id="CAG2062762.1"/>
    </source>
</evidence>
<accession>A0ABN7P4F5</accession>
<protein>
    <submittedName>
        <fullName evidence="3">Uncharacterized protein</fullName>
    </submittedName>
</protein>
<feature type="non-terminal residue" evidence="3">
    <location>
        <position position="133"/>
    </location>
</feature>
<dbReference type="InterPro" id="IPR038792">
    <property type="entry name" value="CFAP97D1/2"/>
</dbReference>
<comment type="caution">
    <text evidence="3">The sequence shown here is derived from an EMBL/GenBank/DDBJ whole genome shotgun (WGS) entry which is preliminary data.</text>
</comment>
<evidence type="ECO:0000313" key="4">
    <source>
        <dbReference type="Proteomes" id="UP001153148"/>
    </source>
</evidence>
<dbReference type="InterPro" id="IPR029488">
    <property type="entry name" value="Hmw/CFAP97"/>
</dbReference>
<comment type="similarity">
    <text evidence="1">Belongs to the CFAP97 family.</text>
</comment>
<organism evidence="3 4">
    <name type="scientific">Timema podura</name>
    <name type="common">Walking stick</name>
    <dbReference type="NCBI Taxonomy" id="61482"/>
    <lineage>
        <taxon>Eukaryota</taxon>
        <taxon>Metazoa</taxon>
        <taxon>Ecdysozoa</taxon>
        <taxon>Arthropoda</taxon>
        <taxon>Hexapoda</taxon>
        <taxon>Insecta</taxon>
        <taxon>Pterygota</taxon>
        <taxon>Neoptera</taxon>
        <taxon>Polyneoptera</taxon>
        <taxon>Phasmatodea</taxon>
        <taxon>Timematodea</taxon>
        <taxon>Timematoidea</taxon>
        <taxon>Timematidae</taxon>
        <taxon>Timema</taxon>
    </lineage>
</organism>